<keyword evidence="2" id="KW-1185">Reference proteome</keyword>
<evidence type="ECO:0000313" key="2">
    <source>
        <dbReference type="Proteomes" id="UP000584642"/>
    </source>
</evidence>
<sequence>MSDEVREAMERAIVEDPKAGDVIPGLAGIRKLRWALPGRGKRGGVRTTYFHHDSAGTIYFLYVYAKNQQADLTPGDKKVLRDFVKMIKEEYKKRA</sequence>
<proteinExistence type="predicted"/>
<dbReference type="PIRSF" id="PIRSF039032">
    <property type="entry name" value="HigB-2"/>
    <property type="match status" value="1"/>
</dbReference>
<organism evidence="1 2">
    <name type="scientific">Azospirillum oleiclasticum</name>
    <dbReference type="NCBI Taxonomy" id="2735135"/>
    <lineage>
        <taxon>Bacteria</taxon>
        <taxon>Pseudomonadati</taxon>
        <taxon>Pseudomonadota</taxon>
        <taxon>Alphaproteobacteria</taxon>
        <taxon>Rhodospirillales</taxon>
        <taxon>Azospirillaceae</taxon>
        <taxon>Azospirillum</taxon>
    </lineage>
</organism>
<dbReference type="EMBL" id="JABFDB010000028">
    <property type="protein sequence ID" value="NYZ23604.1"/>
    <property type="molecule type" value="Genomic_DNA"/>
</dbReference>
<protein>
    <submittedName>
        <fullName evidence="1">Type II toxin-antitoxin system RelE/ParE family toxin</fullName>
    </submittedName>
</protein>
<dbReference type="Proteomes" id="UP000584642">
    <property type="component" value="Unassembled WGS sequence"/>
</dbReference>
<name>A0ABX2THG7_9PROT</name>
<accession>A0ABX2THG7</accession>
<dbReference type="Pfam" id="PF06296">
    <property type="entry name" value="RelE"/>
    <property type="match status" value="1"/>
</dbReference>
<reference evidence="1 2" key="1">
    <citation type="submission" date="2020-05" db="EMBL/GenBank/DDBJ databases">
        <title>Azospirillum oleiclasticum sp. nov, a nitrogen-fixing and heavy crude oil-emulsifying bacterium isolated from the crude oil of Yumen Oilfield.</title>
        <authorList>
            <person name="Wu D."/>
            <person name="Cai M."/>
            <person name="Zhang X."/>
        </authorList>
    </citation>
    <scope>NUCLEOTIDE SEQUENCE [LARGE SCALE GENOMIC DNA]</scope>
    <source>
        <strain evidence="1 2">ROY-1-1-2</strain>
    </source>
</reference>
<evidence type="ECO:0000313" key="1">
    <source>
        <dbReference type="EMBL" id="NYZ23604.1"/>
    </source>
</evidence>
<comment type="caution">
    <text evidence="1">The sequence shown here is derived from an EMBL/GenBank/DDBJ whole genome shotgun (WGS) entry which is preliminary data.</text>
</comment>
<dbReference type="InterPro" id="IPR009387">
    <property type="entry name" value="HigB-2"/>
</dbReference>
<gene>
    <name evidence="1" type="ORF">HND93_28225</name>
</gene>